<dbReference type="InterPro" id="IPR018968">
    <property type="entry name" value="Phasin"/>
</dbReference>
<protein>
    <recommendedName>
        <fullName evidence="3">Phasin domain-containing protein</fullName>
    </recommendedName>
</protein>
<reference evidence="4 5" key="1">
    <citation type="submission" date="2019-07" db="EMBL/GenBank/DDBJ databases">
        <title>Whole genome shotgun sequence of Skermanella aerolata NBRC 106429.</title>
        <authorList>
            <person name="Hosoyama A."/>
            <person name="Uohara A."/>
            <person name="Ohji S."/>
            <person name="Ichikawa N."/>
        </authorList>
    </citation>
    <scope>NUCLEOTIDE SEQUENCE [LARGE SCALE GENOMIC DNA]</scope>
    <source>
        <strain evidence="4 5">NBRC 106429</strain>
    </source>
</reference>
<evidence type="ECO:0000256" key="1">
    <source>
        <dbReference type="SAM" id="Coils"/>
    </source>
</evidence>
<proteinExistence type="predicted"/>
<feature type="domain" description="Phasin" evidence="3">
    <location>
        <begin position="106"/>
        <end position="201"/>
    </location>
</feature>
<dbReference type="Pfam" id="PF09361">
    <property type="entry name" value="Phasin_2"/>
    <property type="match status" value="1"/>
</dbReference>
<accession>A0A512DSG4</accession>
<evidence type="ECO:0000259" key="3">
    <source>
        <dbReference type="Pfam" id="PF09361"/>
    </source>
</evidence>
<keyword evidence="5" id="KW-1185">Reference proteome</keyword>
<feature type="compositionally biased region" description="Basic and acidic residues" evidence="2">
    <location>
        <begin position="8"/>
        <end position="18"/>
    </location>
</feature>
<evidence type="ECO:0000256" key="2">
    <source>
        <dbReference type="SAM" id="MobiDB-lite"/>
    </source>
</evidence>
<sequence length="211" mass="22811">MSAIMNKTDTKKTVRDASAEAPQPSAAPARKVVDAANRDIARNNAEAAEQNLQKAADDMRGTIERTTEIAGDAAVTTRRMAGQVAEQAAEKAGEMSAMQSRASKELAGRTQQNLGVMMKTGVKLAEGYQSIMREWADYTRNAMQCNIDGMKSIMRARTPQDLKAAQTELLNAEVRVLLTSGVKISEATLRVAREAADSVGEHARQQSEKNS</sequence>
<feature type="compositionally biased region" description="Low complexity" evidence="2">
    <location>
        <begin position="19"/>
        <end position="29"/>
    </location>
</feature>
<dbReference type="OrthoDB" id="7302282at2"/>
<evidence type="ECO:0000313" key="5">
    <source>
        <dbReference type="Proteomes" id="UP000321523"/>
    </source>
</evidence>
<comment type="caution">
    <text evidence="4">The sequence shown here is derived from an EMBL/GenBank/DDBJ whole genome shotgun (WGS) entry which is preliminary data.</text>
</comment>
<dbReference type="Proteomes" id="UP000321523">
    <property type="component" value="Unassembled WGS sequence"/>
</dbReference>
<feature type="region of interest" description="Disordered" evidence="2">
    <location>
        <begin position="1"/>
        <end position="31"/>
    </location>
</feature>
<organism evidence="4 5">
    <name type="scientific">Skermanella aerolata</name>
    <dbReference type="NCBI Taxonomy" id="393310"/>
    <lineage>
        <taxon>Bacteria</taxon>
        <taxon>Pseudomonadati</taxon>
        <taxon>Pseudomonadota</taxon>
        <taxon>Alphaproteobacteria</taxon>
        <taxon>Rhodospirillales</taxon>
        <taxon>Azospirillaceae</taxon>
        <taxon>Skermanella</taxon>
    </lineage>
</organism>
<dbReference type="RefSeq" id="WP_084720606.1">
    <property type="nucleotide sequence ID" value="NZ_BJYZ01000016.1"/>
</dbReference>
<evidence type="ECO:0000313" key="4">
    <source>
        <dbReference type="EMBL" id="GEO39419.1"/>
    </source>
</evidence>
<name>A0A512DSG4_9PROT</name>
<keyword evidence="1" id="KW-0175">Coiled coil</keyword>
<dbReference type="AlphaFoldDB" id="A0A512DSG4"/>
<feature type="coiled-coil region" evidence="1">
    <location>
        <begin position="33"/>
        <end position="65"/>
    </location>
</feature>
<gene>
    <name evidence="4" type="ORF">SAE02_35670</name>
</gene>
<dbReference type="EMBL" id="BJYZ01000016">
    <property type="protein sequence ID" value="GEO39419.1"/>
    <property type="molecule type" value="Genomic_DNA"/>
</dbReference>